<evidence type="ECO:0000313" key="6">
    <source>
        <dbReference type="Proteomes" id="UP000594263"/>
    </source>
</evidence>
<dbReference type="Gramene" id="Kaladp0033s0152.1.v1.1">
    <property type="protein sequence ID" value="Kaladp0033s0152.1.v1.1.CDS.1"/>
    <property type="gene ID" value="Kaladp0033s0152.v1.1"/>
</dbReference>
<feature type="domain" description="Sulfotransferase" evidence="4">
    <location>
        <begin position="65"/>
        <end position="228"/>
    </location>
</feature>
<evidence type="ECO:0000256" key="3">
    <source>
        <dbReference type="RuleBase" id="RU361155"/>
    </source>
</evidence>
<accession>A0A7N0TE13</accession>
<dbReference type="Gene3D" id="3.40.50.300">
    <property type="entry name" value="P-loop containing nucleotide triphosphate hydrolases"/>
    <property type="match status" value="1"/>
</dbReference>
<dbReference type="EnsemblPlants" id="Kaladp0033s0152.1.v1.1">
    <property type="protein sequence ID" value="Kaladp0033s0152.1.v1.1.CDS.1"/>
    <property type="gene ID" value="Kaladp0033s0152.v1.1"/>
</dbReference>
<dbReference type="InterPro" id="IPR027417">
    <property type="entry name" value="P-loop_NTPase"/>
</dbReference>
<protein>
    <recommendedName>
        <fullName evidence="3">Sulfotransferase</fullName>
        <ecNumber evidence="3">2.8.2.-</ecNumber>
    </recommendedName>
</protein>
<dbReference type="EC" id="2.8.2.-" evidence="3"/>
<dbReference type="Pfam" id="PF00685">
    <property type="entry name" value="Sulfotransfer_1"/>
    <property type="match status" value="1"/>
</dbReference>
<organism evidence="5 6">
    <name type="scientific">Kalanchoe fedtschenkoi</name>
    <name type="common">Lavender scallops</name>
    <name type="synonym">South American air plant</name>
    <dbReference type="NCBI Taxonomy" id="63787"/>
    <lineage>
        <taxon>Eukaryota</taxon>
        <taxon>Viridiplantae</taxon>
        <taxon>Streptophyta</taxon>
        <taxon>Embryophyta</taxon>
        <taxon>Tracheophyta</taxon>
        <taxon>Spermatophyta</taxon>
        <taxon>Magnoliopsida</taxon>
        <taxon>eudicotyledons</taxon>
        <taxon>Gunneridae</taxon>
        <taxon>Pentapetalae</taxon>
        <taxon>Saxifragales</taxon>
        <taxon>Crassulaceae</taxon>
        <taxon>Kalanchoe</taxon>
    </lineage>
</organism>
<evidence type="ECO:0000313" key="5">
    <source>
        <dbReference type="EnsemblPlants" id="Kaladp0033s0152.1.v1.1.CDS.1"/>
    </source>
</evidence>
<comment type="similarity">
    <text evidence="1 3">Belongs to the sulfotransferase 1 family.</text>
</comment>
<evidence type="ECO:0000256" key="1">
    <source>
        <dbReference type="ARBA" id="ARBA00005771"/>
    </source>
</evidence>
<dbReference type="GO" id="GO:0008146">
    <property type="term" value="F:sulfotransferase activity"/>
    <property type="evidence" value="ECO:0007669"/>
    <property type="project" value="InterPro"/>
</dbReference>
<dbReference type="PANTHER" id="PTHR11783">
    <property type="entry name" value="SULFOTRANSFERASE SULT"/>
    <property type="match status" value="1"/>
</dbReference>
<keyword evidence="2 3" id="KW-0808">Transferase</keyword>
<dbReference type="SUPFAM" id="SSF52540">
    <property type="entry name" value="P-loop containing nucleoside triphosphate hydrolases"/>
    <property type="match status" value="1"/>
</dbReference>
<evidence type="ECO:0000259" key="4">
    <source>
        <dbReference type="Pfam" id="PF00685"/>
    </source>
</evidence>
<keyword evidence="6" id="KW-1185">Reference proteome</keyword>
<reference evidence="5" key="1">
    <citation type="submission" date="2021-01" db="UniProtKB">
        <authorList>
            <consortium name="EnsemblPlants"/>
        </authorList>
    </citation>
    <scope>IDENTIFICATION</scope>
</reference>
<proteinExistence type="inferred from homology"/>
<name>A0A7N0TE13_KALFE</name>
<sequence length="230" mass="25583">MADSASESDSILQRADCSAIGTVISTLPTQRGWTTSEVKLYQGFWHMDYVVPGILSLQESFRGNPDHIVLTTYPKSGTTWLKAFLVSIMNRSSCNFTGGQGQTGTGNPLVSSNPHGFVPIMEFHAASNFADPNAGDGQRLLGTHLPYSLLPKSMIESGCKIVHVMREPKDVFVSLWHFACELRKGDGLPPLALDDVFDRFCDGFSECGPYWDYEIEYWNASSHQRFLFPF</sequence>
<evidence type="ECO:0000256" key="2">
    <source>
        <dbReference type="ARBA" id="ARBA00022679"/>
    </source>
</evidence>
<dbReference type="AlphaFoldDB" id="A0A7N0TE13"/>
<dbReference type="InterPro" id="IPR000863">
    <property type="entry name" value="Sulfotransferase_dom"/>
</dbReference>
<dbReference type="Proteomes" id="UP000594263">
    <property type="component" value="Unplaced"/>
</dbReference>